<dbReference type="InterPro" id="IPR009078">
    <property type="entry name" value="Ferritin-like_SF"/>
</dbReference>
<keyword evidence="1" id="KW-0472">Membrane</keyword>
<proteinExistence type="predicted"/>
<feature type="transmembrane region" description="Helical" evidence="1">
    <location>
        <begin position="189"/>
        <end position="209"/>
    </location>
</feature>
<evidence type="ECO:0000313" key="2">
    <source>
        <dbReference type="EMBL" id="GGI23501.1"/>
    </source>
</evidence>
<reference evidence="3" key="1">
    <citation type="journal article" date="2019" name="Int. J. Syst. Evol. Microbiol.">
        <title>The Global Catalogue of Microorganisms (GCM) 10K type strain sequencing project: providing services to taxonomists for standard genome sequencing and annotation.</title>
        <authorList>
            <consortium name="The Broad Institute Genomics Platform"/>
            <consortium name="The Broad Institute Genome Sequencing Center for Infectious Disease"/>
            <person name="Wu L."/>
            <person name="Ma J."/>
        </authorList>
    </citation>
    <scope>NUCLEOTIDE SEQUENCE [LARGE SCALE GENOMIC DNA]</scope>
    <source>
        <strain evidence="3">CCM 8939</strain>
    </source>
</reference>
<name>A0ABQ2BGC4_9SPHI</name>
<evidence type="ECO:0008006" key="4">
    <source>
        <dbReference type="Google" id="ProtNLM"/>
    </source>
</evidence>
<sequence length="261" mass="30676">MNNMKIHSSTSWTNYFTKNSSIKRVNWELEPNITKLERNNILKSLQAWQLGETSEGEHLIHAAGKYATEINDNEYPYAVKLFIKEEQKHGNNLGKYLDLIKERRIKKDWGDTMFRKIRYYNTNMELWTIAVITVKSAAQIFYQALKDATQCTLLKQICTDILIDEAAHITFQKERLYIIFSQKNSISKFVAYHAYSCFFICTSLVVWFAHKKLFNAGRLNFSRYFNKMKFKLGKVAGKSVLYNQEERQKPSIIELNRSHSI</sequence>
<keyword evidence="1" id="KW-0812">Transmembrane</keyword>
<keyword evidence="1" id="KW-1133">Transmembrane helix</keyword>
<dbReference type="Proteomes" id="UP000645390">
    <property type="component" value="Unassembled WGS sequence"/>
</dbReference>
<evidence type="ECO:0000256" key="1">
    <source>
        <dbReference type="SAM" id="Phobius"/>
    </source>
</evidence>
<keyword evidence="3" id="KW-1185">Reference proteome</keyword>
<accession>A0ABQ2BGC4</accession>
<gene>
    <name evidence="2" type="ORF">GCM10008119_07960</name>
</gene>
<organism evidence="2 3">
    <name type="scientific">Pedobacter mendelii</name>
    <dbReference type="NCBI Taxonomy" id="1908240"/>
    <lineage>
        <taxon>Bacteria</taxon>
        <taxon>Pseudomonadati</taxon>
        <taxon>Bacteroidota</taxon>
        <taxon>Sphingobacteriia</taxon>
        <taxon>Sphingobacteriales</taxon>
        <taxon>Sphingobacteriaceae</taxon>
        <taxon>Pedobacter</taxon>
    </lineage>
</organism>
<dbReference type="EMBL" id="BMDJ01000002">
    <property type="protein sequence ID" value="GGI23501.1"/>
    <property type="molecule type" value="Genomic_DNA"/>
</dbReference>
<comment type="caution">
    <text evidence="2">The sequence shown here is derived from an EMBL/GenBank/DDBJ whole genome shotgun (WGS) entry which is preliminary data.</text>
</comment>
<dbReference type="Gene3D" id="1.10.620.20">
    <property type="entry name" value="Ribonucleotide Reductase, subunit A"/>
    <property type="match status" value="1"/>
</dbReference>
<protein>
    <recommendedName>
        <fullName evidence="4">Ferritin-like domain-containing protein</fullName>
    </recommendedName>
</protein>
<dbReference type="SUPFAM" id="SSF47240">
    <property type="entry name" value="Ferritin-like"/>
    <property type="match status" value="1"/>
</dbReference>
<evidence type="ECO:0000313" key="3">
    <source>
        <dbReference type="Proteomes" id="UP000645390"/>
    </source>
</evidence>
<dbReference type="InterPro" id="IPR012348">
    <property type="entry name" value="RNR-like"/>
</dbReference>